<sequence>MRKIVLFLLLLPFFILTSCGCHSYGLKAGLNASTIRGDDTDNLDPRIGFQFGGFAEFCFDEVVAIQPELLYSQQGAKYSESDGYDGTFKLDYINVPVMAKFNLGENFAIEAGPQAGILISAKDDYESSGDSGVDDIKDDIKNIDYGASFGISYDFDSGYVLGARYNLGFADINDFSGSESFKNHNGVFQFYVGFKF</sequence>
<evidence type="ECO:0000313" key="2">
    <source>
        <dbReference type="EMBL" id="MDU8887273.1"/>
    </source>
</evidence>
<comment type="caution">
    <text evidence="2">The sequence shown here is derived from an EMBL/GenBank/DDBJ whole genome shotgun (WGS) entry which is preliminary data.</text>
</comment>
<gene>
    <name evidence="2" type="ORF">RXV94_13960</name>
</gene>
<dbReference type="EMBL" id="JAWHTF010000010">
    <property type="protein sequence ID" value="MDU8887273.1"/>
    <property type="molecule type" value="Genomic_DNA"/>
</dbReference>
<accession>A0ABU3UA38</accession>
<evidence type="ECO:0000259" key="1">
    <source>
        <dbReference type="Pfam" id="PF13568"/>
    </source>
</evidence>
<proteinExistence type="predicted"/>
<name>A0ABU3UA38_9FLAO</name>
<reference evidence="2 3" key="1">
    <citation type="submission" date="2023-10" db="EMBL/GenBank/DDBJ databases">
        <title>Marimonas sp. nov. isolated from tidal mud flat.</title>
        <authorList>
            <person name="Jaincy N.J."/>
            <person name="Srinivasan S."/>
            <person name="Lee S.-S."/>
        </authorList>
    </citation>
    <scope>NUCLEOTIDE SEQUENCE [LARGE SCALE GENOMIC DNA]</scope>
    <source>
        <strain evidence="2 3">MJ-SS3</strain>
    </source>
</reference>
<dbReference type="Pfam" id="PF13568">
    <property type="entry name" value="OMP_b-brl_2"/>
    <property type="match status" value="1"/>
</dbReference>
<keyword evidence="3" id="KW-1185">Reference proteome</keyword>
<organism evidence="2 3">
    <name type="scientific">Gilvirhabdus luticola</name>
    <dbReference type="NCBI Taxonomy" id="3079858"/>
    <lineage>
        <taxon>Bacteria</taxon>
        <taxon>Pseudomonadati</taxon>
        <taxon>Bacteroidota</taxon>
        <taxon>Flavobacteriia</taxon>
        <taxon>Flavobacteriales</taxon>
        <taxon>Flavobacteriaceae</taxon>
        <taxon>Gilvirhabdus</taxon>
    </lineage>
</organism>
<dbReference type="RefSeq" id="WP_316663449.1">
    <property type="nucleotide sequence ID" value="NZ_JAWHTF010000010.1"/>
</dbReference>
<evidence type="ECO:0000313" key="3">
    <source>
        <dbReference type="Proteomes" id="UP001268651"/>
    </source>
</evidence>
<dbReference type="SUPFAM" id="SSF56925">
    <property type="entry name" value="OMPA-like"/>
    <property type="match status" value="1"/>
</dbReference>
<dbReference type="InterPro" id="IPR011250">
    <property type="entry name" value="OMP/PagP_B-barrel"/>
</dbReference>
<feature type="domain" description="Outer membrane protein beta-barrel" evidence="1">
    <location>
        <begin position="24"/>
        <end position="172"/>
    </location>
</feature>
<dbReference type="Proteomes" id="UP001268651">
    <property type="component" value="Unassembled WGS sequence"/>
</dbReference>
<protein>
    <submittedName>
        <fullName evidence="2">Porin family protein</fullName>
    </submittedName>
</protein>
<dbReference type="PROSITE" id="PS51257">
    <property type="entry name" value="PROKAR_LIPOPROTEIN"/>
    <property type="match status" value="1"/>
</dbReference>
<dbReference type="InterPro" id="IPR025665">
    <property type="entry name" value="Beta-barrel_OMP_2"/>
</dbReference>